<feature type="domain" description="Thermo-DBP-RP2-like C-terminal" evidence="1">
    <location>
        <begin position="122"/>
        <end position="214"/>
    </location>
</feature>
<comment type="caution">
    <text evidence="2">The sequence shown here is derived from an EMBL/GenBank/DDBJ whole genome shotgun (WGS) entry which is preliminary data.</text>
</comment>
<evidence type="ECO:0000313" key="2">
    <source>
        <dbReference type="EMBL" id="HIQ32043.1"/>
    </source>
</evidence>
<reference evidence="2" key="1">
    <citation type="journal article" date="2020" name="ISME J.">
        <title>Gammaproteobacteria mediating utilization of methyl-, sulfur- and petroleum organic compounds in deep ocean hydrothermal plumes.</title>
        <authorList>
            <person name="Zhou Z."/>
            <person name="Liu Y."/>
            <person name="Pan J."/>
            <person name="Cron B.R."/>
            <person name="Toner B.M."/>
            <person name="Anantharaman K."/>
            <person name="Breier J.A."/>
            <person name="Dick G.J."/>
            <person name="Li M."/>
        </authorList>
    </citation>
    <scope>NUCLEOTIDE SEQUENCE</scope>
    <source>
        <strain evidence="2">SZUA-1534</strain>
    </source>
</reference>
<dbReference type="Pfam" id="PF10015">
    <property type="entry name" value="ThermoDBP-RP_arch"/>
    <property type="match status" value="1"/>
</dbReference>
<name>A0A833EBI3_9EURY</name>
<dbReference type="Proteomes" id="UP000623215">
    <property type="component" value="Unassembled WGS sequence"/>
</dbReference>
<gene>
    <name evidence="2" type="ORF">EYH55_00965</name>
</gene>
<accession>A0A833EBI3</accession>
<evidence type="ECO:0000313" key="3">
    <source>
        <dbReference type="Proteomes" id="UP000623215"/>
    </source>
</evidence>
<dbReference type="AlphaFoldDB" id="A0A833EBI3"/>
<dbReference type="EMBL" id="DQVW01000013">
    <property type="protein sequence ID" value="HIQ32043.1"/>
    <property type="molecule type" value="Genomic_DNA"/>
</dbReference>
<dbReference type="InterPro" id="IPR017140">
    <property type="entry name" value="ThermoDBP-RPs_arc"/>
</dbReference>
<dbReference type="InterPro" id="IPR049325">
    <property type="entry name" value="Thermo-DBP2-like_C"/>
</dbReference>
<organism evidence="2 3">
    <name type="scientific">Methanothermococcus okinawensis</name>
    <dbReference type="NCBI Taxonomy" id="155863"/>
    <lineage>
        <taxon>Archaea</taxon>
        <taxon>Methanobacteriati</taxon>
        <taxon>Methanobacteriota</taxon>
        <taxon>Methanomada group</taxon>
        <taxon>Methanococci</taxon>
        <taxon>Methanococcales</taxon>
        <taxon>Methanococcaceae</taxon>
        <taxon>Methanothermococcus</taxon>
    </lineage>
</organism>
<protein>
    <submittedName>
        <fullName evidence="2">DUF2258 domain-containing protein</fullName>
    </submittedName>
</protein>
<sequence length="218" mass="24847">MCRMKLSSGYIIVGAYADKIRRTLFAQLRDHIKKKEIDPKMVAKASGELNKLLYEILVNKLKLDKGDVVRIMVEYQLDNGEVVWKWDTLKVEAFKRMPEEEIKPVVEDAISRIEELEEIEEVKFEIEKAGETDLGDTVYFVKVDGEFAGALVWTPLNGEGLVRGALIKPNPVIIEKMKIDTGEDLKQVLVEVVEQKGREIDEGTAEKIVNEIKEMIVK</sequence>
<evidence type="ECO:0000259" key="1">
    <source>
        <dbReference type="Pfam" id="PF20754"/>
    </source>
</evidence>
<proteinExistence type="predicted"/>
<dbReference type="Pfam" id="PF20754">
    <property type="entry name" value="Thermo-DBP"/>
    <property type="match status" value="1"/>
</dbReference>